<comment type="caution">
    <text evidence="7">The sequence shown here is derived from an EMBL/GenBank/DDBJ whole genome shotgun (WGS) entry which is preliminary data.</text>
</comment>
<dbReference type="Pfam" id="PF01697">
    <property type="entry name" value="Glyco_transf_92"/>
    <property type="match status" value="1"/>
</dbReference>
<evidence type="ECO:0000313" key="8">
    <source>
        <dbReference type="Proteomes" id="UP000035947"/>
    </source>
</evidence>
<name>A0ABR5H1D3_9HYPH</name>
<dbReference type="RefSeq" id="WP_048434308.1">
    <property type="nucleotide sequence ID" value="NZ_JXOD01000115.1"/>
</dbReference>
<evidence type="ECO:0008006" key="9">
    <source>
        <dbReference type="Google" id="ProtNLM"/>
    </source>
</evidence>
<dbReference type="PANTHER" id="PTHR21461">
    <property type="entry name" value="GLYCOSYLTRANSFERASE FAMILY 92 PROTEIN"/>
    <property type="match status" value="1"/>
</dbReference>
<dbReference type="Proteomes" id="UP000035947">
    <property type="component" value="Unassembled WGS sequence"/>
</dbReference>
<evidence type="ECO:0000256" key="1">
    <source>
        <dbReference type="ARBA" id="ARBA00004167"/>
    </source>
</evidence>
<proteinExistence type="predicted"/>
<dbReference type="InterPro" id="IPR008166">
    <property type="entry name" value="Glyco_transf_92"/>
</dbReference>
<accession>A0ABR5H1D3</accession>
<evidence type="ECO:0000313" key="7">
    <source>
        <dbReference type="EMBL" id="KMO16802.1"/>
    </source>
</evidence>
<dbReference type="Gene3D" id="3.90.550.10">
    <property type="entry name" value="Spore Coat Polysaccharide Biosynthesis Protein SpsA, Chain A"/>
    <property type="match status" value="1"/>
</dbReference>
<evidence type="ECO:0000256" key="6">
    <source>
        <dbReference type="ARBA" id="ARBA00023136"/>
    </source>
</evidence>
<keyword evidence="6" id="KW-0472">Membrane</keyword>
<keyword evidence="8" id="KW-1185">Reference proteome</keyword>
<keyword evidence="3" id="KW-0808">Transferase</keyword>
<evidence type="ECO:0000256" key="5">
    <source>
        <dbReference type="ARBA" id="ARBA00022989"/>
    </source>
</evidence>
<dbReference type="InterPro" id="IPR029044">
    <property type="entry name" value="Nucleotide-diphossugar_trans"/>
</dbReference>
<evidence type="ECO:0000256" key="2">
    <source>
        <dbReference type="ARBA" id="ARBA00022676"/>
    </source>
</evidence>
<evidence type="ECO:0000256" key="4">
    <source>
        <dbReference type="ARBA" id="ARBA00022692"/>
    </source>
</evidence>
<comment type="subcellular location">
    <subcellularLocation>
        <location evidence="1">Membrane</location>
        <topology evidence="1">Single-pass membrane protein</topology>
    </subcellularLocation>
</comment>
<gene>
    <name evidence="7" type="ORF">SQ03_13825</name>
</gene>
<reference evidence="7 8" key="1">
    <citation type="submission" date="2015-01" db="EMBL/GenBank/DDBJ databases">
        <title>Genome sequencing of Methylobacterium platani JCM14648 type strain.</title>
        <authorList>
            <person name="Chaudhry V."/>
            <person name="Patil P.B."/>
        </authorList>
    </citation>
    <scope>NUCLEOTIDE SEQUENCE [LARGE SCALE GENOMIC DNA]</scope>
    <source>
        <strain evidence="7 8">JCM 14648</strain>
    </source>
</reference>
<keyword evidence="5" id="KW-1133">Transmembrane helix</keyword>
<dbReference type="SUPFAM" id="SSF53448">
    <property type="entry name" value="Nucleotide-diphospho-sugar transferases"/>
    <property type="match status" value="1"/>
</dbReference>
<organism evidence="7 8">
    <name type="scientific">Methylobacterium platani JCM 14648</name>
    <dbReference type="NCBI Taxonomy" id="1295136"/>
    <lineage>
        <taxon>Bacteria</taxon>
        <taxon>Pseudomonadati</taxon>
        <taxon>Pseudomonadota</taxon>
        <taxon>Alphaproteobacteria</taxon>
        <taxon>Hyphomicrobiales</taxon>
        <taxon>Methylobacteriaceae</taxon>
        <taxon>Methylobacterium</taxon>
    </lineage>
</organism>
<keyword evidence="4" id="KW-0812">Transmembrane</keyword>
<evidence type="ECO:0000256" key="3">
    <source>
        <dbReference type="ARBA" id="ARBA00022679"/>
    </source>
</evidence>
<keyword evidence="2" id="KW-0328">Glycosyltransferase</keyword>
<sequence>MFVRNEERGIAEWIAYHSLIGFDSFIIYHNSSTDNTYSVLDRLRRFFDIKIIDWPRNSKYSQLEAYDDCIKNFTVDFDWIAFVDSDEFINPIADRCVKKFLAFHENSNAIVLNRALFGSSGHDRIPAGLIIEDFTHRAVDRHGVNFHTKMIVRPRKVVRVHNPHMIDVEGPTAHADGTPFREVPIGLSADISGFNICRVNHYFVRSAEHWEAKMRRGYREGIRPAEHFASHDTNDIEDESAARWAPEVRQVLAAVDDFPLRERSEVHGGASSEEEKRSDGWASIASTVDDVLYRAPREALRDGNTLFDPEWYRATYADVAASTTVHDTATAARP</sequence>
<dbReference type="EMBL" id="JXOD01000115">
    <property type="protein sequence ID" value="KMO16802.1"/>
    <property type="molecule type" value="Genomic_DNA"/>
</dbReference>
<protein>
    <recommendedName>
        <fullName evidence="9">Glycosyl transferase family 2</fullName>
    </recommendedName>
</protein>
<dbReference type="PANTHER" id="PTHR21461:SF69">
    <property type="entry name" value="GLYCOSYLTRANSFERASE FAMILY 92 PROTEIN"/>
    <property type="match status" value="1"/>
</dbReference>